<evidence type="ECO:0000256" key="1">
    <source>
        <dbReference type="SAM" id="MobiDB-lite"/>
    </source>
</evidence>
<dbReference type="InterPro" id="IPR021710">
    <property type="entry name" value="DUF3293"/>
</dbReference>
<dbReference type="Pfam" id="PF11697">
    <property type="entry name" value="DUF3293"/>
    <property type="match status" value="1"/>
</dbReference>
<accession>A0A3E1REQ5</accession>
<dbReference type="Proteomes" id="UP000260665">
    <property type="component" value="Unassembled WGS sequence"/>
</dbReference>
<organism evidence="2 3">
    <name type="scientific">Rhodoferax lacus</name>
    <dbReference type="NCBI Taxonomy" id="2184758"/>
    <lineage>
        <taxon>Bacteria</taxon>
        <taxon>Pseudomonadati</taxon>
        <taxon>Pseudomonadota</taxon>
        <taxon>Betaproteobacteria</taxon>
        <taxon>Burkholderiales</taxon>
        <taxon>Comamonadaceae</taxon>
        <taxon>Rhodoferax</taxon>
    </lineage>
</organism>
<dbReference type="AlphaFoldDB" id="A0A3E1REQ5"/>
<dbReference type="OrthoDB" id="8548211at2"/>
<evidence type="ECO:0000313" key="2">
    <source>
        <dbReference type="EMBL" id="RFO97849.1"/>
    </source>
</evidence>
<comment type="caution">
    <text evidence="2">The sequence shown here is derived from an EMBL/GenBank/DDBJ whole genome shotgun (WGS) entry which is preliminary data.</text>
</comment>
<name>A0A3E1REQ5_9BURK</name>
<keyword evidence="3" id="KW-1185">Reference proteome</keyword>
<protein>
    <submittedName>
        <fullName evidence="2">Uncharacterized protein</fullName>
    </submittedName>
</protein>
<evidence type="ECO:0000313" key="3">
    <source>
        <dbReference type="Proteomes" id="UP000260665"/>
    </source>
</evidence>
<sequence>MSTDKFGPDSNSNEISSPPPPWLERRLTALDEALRASGHTLTVTEPSDATELTVTFPQGRRPRPKAADWRAAYSRAHYDFEANEQTYVLRVGEKGQAVADLLQCLNASGAAFISAHNPASLQLGPVHNRMADRALKRDLKGSGALVFPGNGGDPAGAWPTEPSLMVVGMDRSQAERLAKRYGQYAMLWIDANGLVTLVELTDLDKAIRYPLKVPPFSWVELGFNWGDEFATLRLTPSEWLRILQGNDFSKTSRSGYDGRRFILTWDFSKGTGLYVNYGRDGGTAYDGKLVGVSITLEALAC</sequence>
<dbReference type="RefSeq" id="WP_117174221.1">
    <property type="nucleotide sequence ID" value="NZ_QFZK01000002.1"/>
</dbReference>
<reference evidence="2 3" key="1">
    <citation type="submission" date="2018-05" db="EMBL/GenBank/DDBJ databases">
        <title>Rhodoferax soyangensis sp.nov., isolated from an oligotrophic freshwater lake.</title>
        <authorList>
            <person name="Park M."/>
        </authorList>
    </citation>
    <scope>NUCLEOTIDE SEQUENCE [LARGE SCALE GENOMIC DNA]</scope>
    <source>
        <strain evidence="2 3">IMCC26218</strain>
    </source>
</reference>
<dbReference type="EMBL" id="QFZK01000002">
    <property type="protein sequence ID" value="RFO97849.1"/>
    <property type="molecule type" value="Genomic_DNA"/>
</dbReference>
<gene>
    <name evidence="2" type="ORF">DIC66_03730</name>
</gene>
<proteinExistence type="predicted"/>
<feature type="region of interest" description="Disordered" evidence="1">
    <location>
        <begin position="1"/>
        <end position="23"/>
    </location>
</feature>